<comment type="subunit">
    <text evidence="5">Homodimer. Interacts with FtsZ.</text>
</comment>
<dbReference type="GO" id="GO:0043093">
    <property type="term" value="P:FtsZ-dependent cytokinesis"/>
    <property type="evidence" value="ECO:0007669"/>
    <property type="project" value="UniProtKB-UniRule"/>
</dbReference>
<sequence>MADGFVNKILNIFGLGNEEDLTREIDNELAENKIHIISKPNMGIVPDAREIDITNIEIMKIHDFDEIKNVINQLKKRKIVIVNLKDVNVAAAQRCVDFACGAIEAVGGDIKEISHMILLLTPDDVYVSSELKNELSRQGFF</sequence>
<dbReference type="STRING" id="36849.OXPF_21650"/>
<evidence type="ECO:0000256" key="3">
    <source>
        <dbReference type="ARBA" id="ARBA00023306"/>
    </source>
</evidence>
<dbReference type="PANTHER" id="PTHR35798">
    <property type="entry name" value="CELL DIVISION PROTEIN SEPF"/>
    <property type="match status" value="1"/>
</dbReference>
<dbReference type="AlphaFoldDB" id="A0A0N8NT69"/>
<proteinExistence type="inferred from homology"/>
<dbReference type="Gene3D" id="3.30.110.150">
    <property type="entry name" value="SepF-like protein"/>
    <property type="match status" value="1"/>
</dbReference>
<comment type="caution">
    <text evidence="6">The sequence shown here is derived from an EMBL/GenBank/DDBJ whole genome shotgun (WGS) entry which is preliminary data.</text>
</comment>
<dbReference type="Proteomes" id="UP000050326">
    <property type="component" value="Unassembled WGS sequence"/>
</dbReference>
<comment type="function">
    <text evidence="4 5">Cell division protein that is part of the divisome complex and is recruited early to the Z-ring. Probably stimulates Z-ring formation, perhaps through the cross-linking of FtsZ protofilaments. Its function overlaps with FtsA.</text>
</comment>
<name>A0A0N8NT69_9CLOT</name>
<evidence type="ECO:0000313" key="7">
    <source>
        <dbReference type="Proteomes" id="UP000050326"/>
    </source>
</evidence>
<protein>
    <recommendedName>
        <fullName evidence="5">Cell division protein SepF</fullName>
    </recommendedName>
</protein>
<dbReference type="InterPro" id="IPR007561">
    <property type="entry name" value="Cell_div_SepF/SepF-rel"/>
</dbReference>
<evidence type="ECO:0000256" key="4">
    <source>
        <dbReference type="ARBA" id="ARBA00044936"/>
    </source>
</evidence>
<evidence type="ECO:0000313" key="6">
    <source>
        <dbReference type="EMBL" id="KPU44000.1"/>
    </source>
</evidence>
<gene>
    <name evidence="6" type="primary">sepF_2</name>
    <name evidence="5" type="synonym">sepF</name>
    <name evidence="6" type="ORF">OXPF_21650</name>
</gene>
<keyword evidence="5" id="KW-0963">Cytoplasm</keyword>
<dbReference type="GO" id="GO:0000917">
    <property type="term" value="P:division septum assembly"/>
    <property type="evidence" value="ECO:0007669"/>
    <property type="project" value="UniProtKB-KW"/>
</dbReference>
<comment type="similarity">
    <text evidence="5">Belongs to the SepF family.</text>
</comment>
<organism evidence="6 7">
    <name type="scientific">Oxobacter pfennigii</name>
    <dbReference type="NCBI Taxonomy" id="36849"/>
    <lineage>
        <taxon>Bacteria</taxon>
        <taxon>Bacillati</taxon>
        <taxon>Bacillota</taxon>
        <taxon>Clostridia</taxon>
        <taxon>Eubacteriales</taxon>
        <taxon>Clostridiaceae</taxon>
        <taxon>Oxobacter</taxon>
    </lineage>
</organism>
<reference evidence="6 7" key="1">
    <citation type="submission" date="2015-09" db="EMBL/GenBank/DDBJ databases">
        <title>Genome sequence of Oxobacter pfennigii DSM 3222.</title>
        <authorList>
            <person name="Poehlein A."/>
            <person name="Bengelsdorf F.R."/>
            <person name="Schiel-Bengelsdorf B."/>
            <person name="Duerre P."/>
            <person name="Daniel R."/>
        </authorList>
    </citation>
    <scope>NUCLEOTIDE SEQUENCE [LARGE SCALE GENOMIC DNA]</scope>
    <source>
        <strain evidence="6 7">DSM 3222</strain>
    </source>
</reference>
<dbReference type="PANTHER" id="PTHR35798:SF1">
    <property type="entry name" value="CELL DIVISION PROTEIN SEPF"/>
    <property type="match status" value="1"/>
</dbReference>
<evidence type="ECO:0000256" key="5">
    <source>
        <dbReference type="HAMAP-Rule" id="MF_01197"/>
    </source>
</evidence>
<accession>A0A0N8NT69</accession>
<keyword evidence="3 5" id="KW-0131">Cell cycle</keyword>
<keyword evidence="1 5" id="KW-0132">Cell division</keyword>
<dbReference type="EMBL" id="LKET01000032">
    <property type="protein sequence ID" value="KPU44000.1"/>
    <property type="molecule type" value="Genomic_DNA"/>
</dbReference>
<comment type="subcellular location">
    <subcellularLocation>
        <location evidence="5">Cytoplasm</location>
    </subcellularLocation>
    <text evidence="5">Localizes to the division site, in a FtsZ-dependent manner.</text>
</comment>
<dbReference type="InterPro" id="IPR023052">
    <property type="entry name" value="Cell_div_SepF"/>
</dbReference>
<dbReference type="Pfam" id="PF04472">
    <property type="entry name" value="SepF"/>
    <property type="match status" value="1"/>
</dbReference>
<dbReference type="RefSeq" id="WP_054875205.1">
    <property type="nucleotide sequence ID" value="NZ_LKET01000032.1"/>
</dbReference>
<dbReference type="InterPro" id="IPR038594">
    <property type="entry name" value="SepF-like_sf"/>
</dbReference>
<dbReference type="HAMAP" id="MF_01197">
    <property type="entry name" value="SepF"/>
    <property type="match status" value="1"/>
</dbReference>
<evidence type="ECO:0000256" key="1">
    <source>
        <dbReference type="ARBA" id="ARBA00022618"/>
    </source>
</evidence>
<dbReference type="OrthoDB" id="9815206at2"/>
<keyword evidence="7" id="KW-1185">Reference proteome</keyword>
<dbReference type="GO" id="GO:0005737">
    <property type="term" value="C:cytoplasm"/>
    <property type="evidence" value="ECO:0007669"/>
    <property type="project" value="UniProtKB-SubCell"/>
</dbReference>
<evidence type="ECO:0000256" key="2">
    <source>
        <dbReference type="ARBA" id="ARBA00023210"/>
    </source>
</evidence>
<keyword evidence="2 5" id="KW-0717">Septation</keyword>